<organism evidence="3 4">
    <name type="scientific">Roseateles oligotrophus</name>
    <dbReference type="NCBI Taxonomy" id="1769250"/>
    <lineage>
        <taxon>Bacteria</taxon>
        <taxon>Pseudomonadati</taxon>
        <taxon>Pseudomonadota</taxon>
        <taxon>Betaproteobacteria</taxon>
        <taxon>Burkholderiales</taxon>
        <taxon>Sphaerotilaceae</taxon>
        <taxon>Roseateles</taxon>
    </lineage>
</organism>
<evidence type="ECO:0000259" key="2">
    <source>
        <dbReference type="Pfam" id="PF25800"/>
    </source>
</evidence>
<dbReference type="EMBL" id="JAJIRN010000005">
    <property type="protein sequence ID" value="MCV2368702.1"/>
    <property type="molecule type" value="Genomic_DNA"/>
</dbReference>
<protein>
    <recommendedName>
        <fullName evidence="2">FimV N-terminal domain-containing protein</fullName>
    </recommendedName>
</protein>
<name>A0ABT2YF85_9BURK</name>
<keyword evidence="4" id="KW-1185">Reference proteome</keyword>
<reference evidence="3 4" key="1">
    <citation type="submission" date="2021-11" db="EMBL/GenBank/DDBJ databases">
        <authorList>
            <person name="Liang Q."/>
            <person name="Mou H."/>
            <person name="Liu Z."/>
        </authorList>
    </citation>
    <scope>NUCLEOTIDE SEQUENCE [LARGE SCALE GENOMIC DNA]</scope>
    <source>
        <strain evidence="3 4">CHU3</strain>
    </source>
</reference>
<evidence type="ECO:0000313" key="4">
    <source>
        <dbReference type="Proteomes" id="UP001209701"/>
    </source>
</evidence>
<feature type="compositionally biased region" description="Polar residues" evidence="1">
    <location>
        <begin position="218"/>
        <end position="227"/>
    </location>
</feature>
<dbReference type="InterPro" id="IPR057840">
    <property type="entry name" value="FimV_N"/>
</dbReference>
<dbReference type="Proteomes" id="UP001209701">
    <property type="component" value="Unassembled WGS sequence"/>
</dbReference>
<sequence length="728" mass="76499">MDRDTVAPPFFLRASSLGVCLLSTLAFGFMGNAHALGMGRPQVQSALGRPLLLSLPLSLSSGESLSMDCVFVEVTAGTKKLPGNSVSVRLEGESENTLRSILVLSSVPIEEPILNVSLSLGCPVRLTRQFSALMDPPLGHDQTAADARSVVASPRALSPALRAALATSDAKPEALMGAGLSGKVGQERLISSKESAPQIAKGSKQQANKQADPPASGDANSLDSVGSRSARHVKAARPALKVATGLKANESFEQVSVPLAAPKDSAQPQLRLESVDASQAPAGSSASEAEAAMARLRTVESGLISMQAEFRSNAQKLIALKDESSGARTAHGNEELKVLPWGLAALALLFGGGLGYRLRGRGGEQRGQDRNWWGQESNEAVPEGAKAGALLVASNARQERQALVEGQPGADDGSKPAEADFGPARTVSMEEHTIALPHNVDAEPAFVHSALMAELPDKEVSGLVRISQLMGSELSLEPLSVQFIDPAAPKAVAIQAGIAEPGKAPSKGPHLVSVEELIDLEQQVDFFLVLGQDEAAVDLLQAQLKNDVAAGGGSALPYLKLMEICQQRGDALAFADIAGQYAVQFKARPPAWDLDLEQGRGLEAYDDVIQGLQARWADSSASMSSLQKLLSSRDERSACFDLPALRDLLLLYSVARDRSEHEVRGEEIDLFLPLDANDVAGNPTGFDLMATMVWQGKAGASAPPADVDILLDDSRAGLSSTIASSDKP</sequence>
<feature type="region of interest" description="Disordered" evidence="1">
    <location>
        <begin position="189"/>
        <end position="230"/>
    </location>
</feature>
<dbReference type="RefSeq" id="WP_263571303.1">
    <property type="nucleotide sequence ID" value="NZ_JAJIRN010000005.1"/>
</dbReference>
<accession>A0ABT2YF85</accession>
<evidence type="ECO:0000313" key="3">
    <source>
        <dbReference type="EMBL" id="MCV2368702.1"/>
    </source>
</evidence>
<evidence type="ECO:0000256" key="1">
    <source>
        <dbReference type="SAM" id="MobiDB-lite"/>
    </source>
</evidence>
<feature type="domain" description="FimV N-terminal" evidence="2">
    <location>
        <begin position="36"/>
        <end position="137"/>
    </location>
</feature>
<gene>
    <name evidence="3" type="ORF">LNV07_11455</name>
</gene>
<proteinExistence type="predicted"/>
<dbReference type="Pfam" id="PF25800">
    <property type="entry name" value="FimV_N"/>
    <property type="match status" value="1"/>
</dbReference>
<comment type="caution">
    <text evidence="3">The sequence shown here is derived from an EMBL/GenBank/DDBJ whole genome shotgun (WGS) entry which is preliminary data.</text>
</comment>